<dbReference type="AlphaFoldDB" id="A0A1S0TGG6"/>
<accession>A0A1S0TGG6</accession>
<dbReference type="RefSeq" id="XP_003151025.1">
    <property type="nucleotide sequence ID" value="XM_003150977.1"/>
</dbReference>
<name>A0A1S0TGG6_LOALO</name>
<sequence>SWKQYLAVHKHIMNYLVTHKKIPKEILDEVDEFLNACKKQMTDEMIKDEASKLSS</sequence>
<dbReference type="InParanoid" id="A0A1S0TGG6"/>
<reference evidence="1" key="1">
    <citation type="submission" date="2012-04" db="EMBL/GenBank/DDBJ databases">
        <title>The Genome Sequence of Loa loa.</title>
        <authorList>
            <consortium name="The Broad Institute Genome Sequencing Platform"/>
            <consortium name="Broad Institute Genome Sequencing Center for Infectious Disease"/>
            <person name="Nutman T.B."/>
            <person name="Fink D.L."/>
            <person name="Russ C."/>
            <person name="Young S."/>
            <person name="Zeng Q."/>
            <person name="Gargeya S."/>
            <person name="Alvarado L."/>
            <person name="Berlin A."/>
            <person name="Chapman S.B."/>
            <person name="Chen Z."/>
            <person name="Freedman E."/>
            <person name="Gellesch M."/>
            <person name="Goldberg J."/>
            <person name="Griggs A."/>
            <person name="Gujja S."/>
            <person name="Heilman E.R."/>
            <person name="Heiman D."/>
            <person name="Howarth C."/>
            <person name="Mehta T."/>
            <person name="Neiman D."/>
            <person name="Pearson M."/>
            <person name="Roberts A."/>
            <person name="Saif S."/>
            <person name="Shea T."/>
            <person name="Shenoy N."/>
            <person name="Sisk P."/>
            <person name="Stolte C."/>
            <person name="Sykes S."/>
            <person name="White J."/>
            <person name="Yandava C."/>
            <person name="Haas B."/>
            <person name="Henn M.R."/>
            <person name="Nusbaum C."/>
            <person name="Birren B."/>
        </authorList>
    </citation>
    <scope>NUCLEOTIDE SEQUENCE [LARGE SCALE GENOMIC DNA]</scope>
</reference>
<proteinExistence type="predicted"/>
<feature type="non-terminal residue" evidence="1">
    <location>
        <position position="1"/>
    </location>
</feature>
<dbReference type="KEGG" id="loa:LOAG_15487"/>
<protein>
    <submittedName>
        <fullName evidence="1">Uncharacterized protein</fullName>
    </submittedName>
</protein>
<gene>
    <name evidence="1" type="ORF">LOAG_15487</name>
</gene>
<evidence type="ECO:0000313" key="1">
    <source>
        <dbReference type="EMBL" id="EFO13044.1"/>
    </source>
</evidence>
<dbReference type="CTD" id="9952978"/>
<dbReference type="OrthoDB" id="10454900at2759"/>
<dbReference type="EMBL" id="JH712396">
    <property type="protein sequence ID" value="EFO13044.1"/>
    <property type="molecule type" value="Genomic_DNA"/>
</dbReference>
<organism evidence="1">
    <name type="scientific">Loa loa</name>
    <name type="common">Eye worm</name>
    <name type="synonym">Filaria loa</name>
    <dbReference type="NCBI Taxonomy" id="7209"/>
    <lineage>
        <taxon>Eukaryota</taxon>
        <taxon>Metazoa</taxon>
        <taxon>Ecdysozoa</taxon>
        <taxon>Nematoda</taxon>
        <taxon>Chromadorea</taxon>
        <taxon>Rhabditida</taxon>
        <taxon>Spirurina</taxon>
        <taxon>Spiruromorpha</taxon>
        <taxon>Filarioidea</taxon>
        <taxon>Onchocercidae</taxon>
        <taxon>Loa</taxon>
    </lineage>
</organism>
<dbReference type="GeneID" id="9952978"/>